<dbReference type="EMBL" id="JABBXF010000012">
    <property type="protein sequence ID" value="NVK77401.1"/>
    <property type="molecule type" value="Genomic_DNA"/>
</dbReference>
<organism evidence="5 6">
    <name type="scientific">Streptomyces morookaense</name>
    <name type="common">Streptoverticillium morookaense</name>
    <dbReference type="NCBI Taxonomy" id="1970"/>
    <lineage>
        <taxon>Bacteria</taxon>
        <taxon>Bacillati</taxon>
        <taxon>Actinomycetota</taxon>
        <taxon>Actinomycetes</taxon>
        <taxon>Kitasatosporales</taxon>
        <taxon>Streptomycetaceae</taxon>
        <taxon>Streptomyces</taxon>
    </lineage>
</organism>
<dbReference type="Gene3D" id="2.60.40.1240">
    <property type="match status" value="1"/>
</dbReference>
<gene>
    <name evidence="5" type="ORF">HG542_06965</name>
</gene>
<dbReference type="RefSeq" id="WP_171079190.1">
    <property type="nucleotide sequence ID" value="NZ_BNBU01000003.1"/>
</dbReference>
<feature type="chain" id="PRO_5030582262" evidence="3">
    <location>
        <begin position="21"/>
        <end position="193"/>
    </location>
</feature>
<evidence type="ECO:0000313" key="5">
    <source>
        <dbReference type="EMBL" id="NVK77401.1"/>
    </source>
</evidence>
<evidence type="ECO:0000256" key="2">
    <source>
        <dbReference type="SAM" id="MobiDB-lite"/>
    </source>
</evidence>
<feature type="compositionally biased region" description="Gly residues" evidence="2">
    <location>
        <begin position="49"/>
        <end position="58"/>
    </location>
</feature>
<evidence type="ECO:0000313" key="6">
    <source>
        <dbReference type="Proteomes" id="UP000587462"/>
    </source>
</evidence>
<name>A0A7Y7E6H6_STRMO</name>
<proteinExistence type="predicted"/>
<accession>A0A7Y7E6H6</accession>
<feature type="compositionally biased region" description="Low complexity" evidence="2">
    <location>
        <begin position="36"/>
        <end position="48"/>
    </location>
</feature>
<evidence type="ECO:0000256" key="1">
    <source>
        <dbReference type="ARBA" id="ARBA00022729"/>
    </source>
</evidence>
<dbReference type="InterPro" id="IPR029051">
    <property type="entry name" value="DUF4352"/>
</dbReference>
<protein>
    <submittedName>
        <fullName evidence="5">DUF4352 domain-containing protein</fullName>
    </submittedName>
</protein>
<dbReference type="Pfam" id="PF11611">
    <property type="entry name" value="DUF4352"/>
    <property type="match status" value="1"/>
</dbReference>
<feature type="region of interest" description="Disordered" evidence="2">
    <location>
        <begin position="19"/>
        <end position="94"/>
    </location>
</feature>
<feature type="signal peptide" evidence="3">
    <location>
        <begin position="1"/>
        <end position="20"/>
    </location>
</feature>
<dbReference type="InterPro" id="IPR029050">
    <property type="entry name" value="Immunoprotect_excell_Ig-like"/>
</dbReference>
<evidence type="ECO:0000259" key="4">
    <source>
        <dbReference type="Pfam" id="PF11611"/>
    </source>
</evidence>
<keyword evidence="6" id="KW-1185">Reference proteome</keyword>
<dbReference type="PROSITE" id="PS51257">
    <property type="entry name" value="PROKAR_LIPOPROTEIN"/>
    <property type="match status" value="1"/>
</dbReference>
<evidence type="ECO:0000256" key="3">
    <source>
        <dbReference type="SAM" id="SignalP"/>
    </source>
</evidence>
<dbReference type="Proteomes" id="UP000587462">
    <property type="component" value="Unassembled WGS sequence"/>
</dbReference>
<keyword evidence="1 3" id="KW-0732">Signal</keyword>
<dbReference type="AlphaFoldDB" id="A0A7Y7E6H6"/>
<sequence>MRRPLAAVAVVLAVAATATACNDNTKPADPAATGKGPAAQAPSAPAQGQGDGKSGAVGGKVTVKGNKSGEQLDVTLKNWADPAKSDNKYTPPKPGKKYVAAEFEIVNTGTAPYADSPQNSASVIDAQGQKTNASTLASVAEGASLGADLKLAAGQKATGWIVFTVPENDTVKTVQFAMNSGLASQPGQWAVKK</sequence>
<comment type="caution">
    <text evidence="5">The sequence shown here is derived from an EMBL/GenBank/DDBJ whole genome shotgun (WGS) entry which is preliminary data.</text>
</comment>
<feature type="domain" description="DUF4352" evidence="4">
    <location>
        <begin position="72"/>
        <end position="176"/>
    </location>
</feature>
<reference evidence="5 6" key="1">
    <citation type="submission" date="2020-04" db="EMBL/GenBank/DDBJ databases">
        <title>Draft Genome Sequence of Streptomyces morookaense DSM 40503, an 8-azaguanine-producing strain.</title>
        <authorList>
            <person name="Qi J."/>
            <person name="Gao J.-M."/>
        </authorList>
    </citation>
    <scope>NUCLEOTIDE SEQUENCE [LARGE SCALE GENOMIC DNA]</scope>
    <source>
        <strain evidence="5 6">DSM 40503</strain>
    </source>
</reference>